<evidence type="ECO:0000313" key="3">
    <source>
        <dbReference type="Proteomes" id="UP000773614"/>
    </source>
</evidence>
<dbReference type="EMBL" id="SPKJ01000019">
    <property type="protein sequence ID" value="MYZ47657.1"/>
    <property type="molecule type" value="Genomic_DNA"/>
</dbReference>
<proteinExistence type="predicted"/>
<reference evidence="2" key="1">
    <citation type="submission" date="2019-03" db="EMBL/GenBank/DDBJ databases">
        <title>Afifella sp. nov., isolated from activated sludge.</title>
        <authorList>
            <person name="Li Q."/>
            <person name="Liu Y."/>
        </authorList>
    </citation>
    <scope>NUCLEOTIDE SEQUENCE</scope>
    <source>
        <strain evidence="2">L72</strain>
    </source>
</reference>
<keyword evidence="3" id="KW-1185">Reference proteome</keyword>
<dbReference type="PANTHER" id="PTHR33993">
    <property type="entry name" value="GLYOXALASE-RELATED"/>
    <property type="match status" value="1"/>
</dbReference>
<evidence type="ECO:0000313" key="2">
    <source>
        <dbReference type="EMBL" id="MYZ47657.1"/>
    </source>
</evidence>
<name>A0A964T494_9HYPH</name>
<sequence>MRIQNFYYVAADIGQARAFYEDALGLEVKFADGERWIQFSAGGQNFALSSLAEAPPGVRGGTIVFEVEDLAGALARVEEAGGTILGERDMGGHGRTATFADPAGNVAQLFARATSG</sequence>
<dbReference type="Proteomes" id="UP000773614">
    <property type="component" value="Unassembled WGS sequence"/>
</dbReference>
<feature type="domain" description="VOC" evidence="1">
    <location>
        <begin position="2"/>
        <end position="112"/>
    </location>
</feature>
<dbReference type="Pfam" id="PF00903">
    <property type="entry name" value="Glyoxalase"/>
    <property type="match status" value="1"/>
</dbReference>
<dbReference type="OrthoDB" id="9812656at2"/>
<gene>
    <name evidence="2" type="ORF">E4O86_08020</name>
</gene>
<evidence type="ECO:0000259" key="1">
    <source>
        <dbReference type="PROSITE" id="PS51819"/>
    </source>
</evidence>
<dbReference type="SUPFAM" id="SSF54593">
    <property type="entry name" value="Glyoxalase/Bleomycin resistance protein/Dihydroxybiphenyl dioxygenase"/>
    <property type="match status" value="1"/>
</dbReference>
<dbReference type="AlphaFoldDB" id="A0A964T494"/>
<dbReference type="InterPro" id="IPR052164">
    <property type="entry name" value="Anthracycline_SecMetBiosynth"/>
</dbReference>
<dbReference type="Gene3D" id="3.10.180.10">
    <property type="entry name" value="2,3-Dihydroxybiphenyl 1,2-Dioxygenase, domain 1"/>
    <property type="match status" value="1"/>
</dbReference>
<accession>A0A964T494</accession>
<comment type="caution">
    <text evidence="2">The sequence shown here is derived from an EMBL/GenBank/DDBJ whole genome shotgun (WGS) entry which is preliminary data.</text>
</comment>
<dbReference type="RefSeq" id="WP_161140007.1">
    <property type="nucleotide sequence ID" value="NZ_SPKJ01000019.1"/>
</dbReference>
<dbReference type="PROSITE" id="PS51819">
    <property type="entry name" value="VOC"/>
    <property type="match status" value="1"/>
</dbReference>
<dbReference type="InterPro" id="IPR037523">
    <property type="entry name" value="VOC_core"/>
</dbReference>
<protein>
    <submittedName>
        <fullName evidence="2">Glyoxalase</fullName>
    </submittedName>
</protein>
<organism evidence="2 3">
    <name type="scientific">Propylenella binzhouense</name>
    <dbReference type="NCBI Taxonomy" id="2555902"/>
    <lineage>
        <taxon>Bacteria</taxon>
        <taxon>Pseudomonadati</taxon>
        <taxon>Pseudomonadota</taxon>
        <taxon>Alphaproteobacteria</taxon>
        <taxon>Hyphomicrobiales</taxon>
        <taxon>Propylenellaceae</taxon>
        <taxon>Propylenella</taxon>
    </lineage>
</organism>
<dbReference type="InterPro" id="IPR004360">
    <property type="entry name" value="Glyas_Fos-R_dOase_dom"/>
</dbReference>
<dbReference type="InterPro" id="IPR029068">
    <property type="entry name" value="Glyas_Bleomycin-R_OHBP_Dase"/>
</dbReference>